<dbReference type="EMBL" id="CP049257">
    <property type="protein sequence ID" value="QIG43478.1"/>
    <property type="molecule type" value="Genomic_DNA"/>
</dbReference>
<gene>
    <name evidence="1" type="ORF">G5V58_12515</name>
</gene>
<protein>
    <submittedName>
        <fullName evidence="1">Uncharacterized protein</fullName>
    </submittedName>
</protein>
<proteinExistence type="predicted"/>
<name>A0A6G6WDS4_9ACTN</name>
<dbReference type="PROSITE" id="PS51257">
    <property type="entry name" value="PROKAR_LIPOPROTEIN"/>
    <property type="match status" value="1"/>
</dbReference>
<accession>A0A6G6WDS4</accession>
<evidence type="ECO:0000313" key="2">
    <source>
        <dbReference type="Proteomes" id="UP000502996"/>
    </source>
</evidence>
<reference evidence="1 2" key="1">
    <citation type="submission" date="2020-02" db="EMBL/GenBank/DDBJ databases">
        <title>Full genome sequence of Nocardioides sp. R-3366.</title>
        <authorList>
            <person name="Im W.-T."/>
        </authorList>
    </citation>
    <scope>NUCLEOTIDE SEQUENCE [LARGE SCALE GENOMIC DNA]</scope>
    <source>
        <strain evidence="1 2">R-3366</strain>
    </source>
</reference>
<organism evidence="1 2">
    <name type="scientific">Nocardioides anomalus</name>
    <dbReference type="NCBI Taxonomy" id="2712223"/>
    <lineage>
        <taxon>Bacteria</taxon>
        <taxon>Bacillati</taxon>
        <taxon>Actinomycetota</taxon>
        <taxon>Actinomycetes</taxon>
        <taxon>Propionibacteriales</taxon>
        <taxon>Nocardioidaceae</taxon>
        <taxon>Nocardioides</taxon>
    </lineage>
</organism>
<dbReference type="KEGG" id="nano:G5V58_12515"/>
<dbReference type="Proteomes" id="UP000502996">
    <property type="component" value="Chromosome"/>
</dbReference>
<dbReference type="RefSeq" id="WP_165233066.1">
    <property type="nucleotide sequence ID" value="NZ_CP049257.1"/>
</dbReference>
<dbReference type="AlphaFoldDB" id="A0A6G6WDS4"/>
<keyword evidence="2" id="KW-1185">Reference proteome</keyword>
<sequence length="146" mass="15215">MTRAAVLVLAAVVSLLLGGCGDQKDQYCDAVKSHQRELGDLLGGGGADALLEALPVFRDLAGDAPDDIRDDWRTVVDALEGLRDALDDAGVDPTTYDRDQPPAGLTAKQKDAIDAAARRLTSPGTVAAFNAVDQQAKDVCGTPLQA</sequence>
<evidence type="ECO:0000313" key="1">
    <source>
        <dbReference type="EMBL" id="QIG43478.1"/>
    </source>
</evidence>